<keyword evidence="9" id="KW-1185">Reference proteome</keyword>
<keyword evidence="7" id="KW-0732">Signal</keyword>
<evidence type="ECO:0000256" key="4">
    <source>
        <dbReference type="ARBA" id="ARBA00022989"/>
    </source>
</evidence>
<evidence type="ECO:0000256" key="2">
    <source>
        <dbReference type="ARBA" id="ARBA00007375"/>
    </source>
</evidence>
<dbReference type="PANTHER" id="PTHR31885:SF6">
    <property type="entry name" value="GH04784P"/>
    <property type="match status" value="1"/>
</dbReference>
<protein>
    <recommendedName>
        <fullName evidence="10">YhhN-like protein</fullName>
    </recommendedName>
</protein>
<evidence type="ECO:0000256" key="7">
    <source>
        <dbReference type="SAM" id="SignalP"/>
    </source>
</evidence>
<dbReference type="Pfam" id="PF07947">
    <property type="entry name" value="YhhN"/>
    <property type="match status" value="1"/>
</dbReference>
<feature type="transmembrane region" description="Helical" evidence="6">
    <location>
        <begin position="172"/>
        <end position="190"/>
    </location>
</feature>
<gene>
    <name evidence="8" type="ORF">M9Y10_041714</name>
</gene>
<evidence type="ECO:0008006" key="10">
    <source>
        <dbReference type="Google" id="ProtNLM"/>
    </source>
</evidence>
<evidence type="ECO:0000313" key="8">
    <source>
        <dbReference type="EMBL" id="KAK8886254.1"/>
    </source>
</evidence>
<feature type="transmembrane region" description="Helical" evidence="6">
    <location>
        <begin position="62"/>
        <end position="79"/>
    </location>
</feature>
<sequence length="234" mass="27135">MRVSLIIVLLLLTTDISVAMYHYTCLKREVPSPLQPYSPYLKVSFIPLTTCLWYLISPTHSILVFLYALFALGGDAFLLHSDFKVYKYGGVSFFLSHLMMIIFLNISWRRVPLYAYLMMIPCILFTTFVFAPPMLEKSLKSFCFVSYAIILCLGLCNSIARLDHLSFSNPSYLCILIGYFLYFLSDYFLLNLEMFKGYNLRVEVMSTYFTCQILIFVGFAIDPREKQAKEIKKD</sequence>
<evidence type="ECO:0000313" key="9">
    <source>
        <dbReference type="Proteomes" id="UP001470230"/>
    </source>
</evidence>
<dbReference type="Proteomes" id="UP001470230">
    <property type="component" value="Unassembled WGS sequence"/>
</dbReference>
<keyword evidence="4 6" id="KW-1133">Transmembrane helix</keyword>
<evidence type="ECO:0000256" key="1">
    <source>
        <dbReference type="ARBA" id="ARBA00004141"/>
    </source>
</evidence>
<reference evidence="8 9" key="1">
    <citation type="submission" date="2024-04" db="EMBL/GenBank/DDBJ databases">
        <title>Tritrichomonas musculus Genome.</title>
        <authorList>
            <person name="Alves-Ferreira E."/>
            <person name="Grigg M."/>
            <person name="Lorenzi H."/>
            <person name="Galac M."/>
        </authorList>
    </citation>
    <scope>NUCLEOTIDE SEQUENCE [LARGE SCALE GENOMIC DNA]</scope>
    <source>
        <strain evidence="8 9">EAF2021</strain>
    </source>
</reference>
<comment type="caution">
    <text evidence="8">The sequence shown here is derived from an EMBL/GenBank/DDBJ whole genome shotgun (WGS) entry which is preliminary data.</text>
</comment>
<organism evidence="8 9">
    <name type="scientific">Tritrichomonas musculus</name>
    <dbReference type="NCBI Taxonomy" id="1915356"/>
    <lineage>
        <taxon>Eukaryota</taxon>
        <taxon>Metamonada</taxon>
        <taxon>Parabasalia</taxon>
        <taxon>Tritrichomonadida</taxon>
        <taxon>Tritrichomonadidae</taxon>
        <taxon>Tritrichomonas</taxon>
    </lineage>
</organism>
<comment type="similarity">
    <text evidence="2">Belongs to the TMEM86 family.</text>
</comment>
<feature type="signal peptide" evidence="7">
    <location>
        <begin position="1"/>
        <end position="19"/>
    </location>
</feature>
<dbReference type="PANTHER" id="PTHR31885">
    <property type="entry name" value="GH04784P"/>
    <property type="match status" value="1"/>
</dbReference>
<dbReference type="EMBL" id="JAPFFF010000007">
    <property type="protein sequence ID" value="KAK8886254.1"/>
    <property type="molecule type" value="Genomic_DNA"/>
</dbReference>
<feature type="transmembrane region" description="Helical" evidence="6">
    <location>
        <begin position="113"/>
        <end position="133"/>
    </location>
</feature>
<accession>A0ABR2K5C9</accession>
<name>A0ABR2K5C9_9EUKA</name>
<feature type="transmembrane region" description="Helical" evidence="6">
    <location>
        <begin position="202"/>
        <end position="221"/>
    </location>
</feature>
<proteinExistence type="inferred from homology"/>
<feature type="transmembrane region" description="Helical" evidence="6">
    <location>
        <begin position="139"/>
        <end position="160"/>
    </location>
</feature>
<evidence type="ECO:0000256" key="3">
    <source>
        <dbReference type="ARBA" id="ARBA00022692"/>
    </source>
</evidence>
<keyword evidence="5 6" id="KW-0472">Membrane</keyword>
<keyword evidence="3 6" id="KW-0812">Transmembrane</keyword>
<evidence type="ECO:0000256" key="5">
    <source>
        <dbReference type="ARBA" id="ARBA00023136"/>
    </source>
</evidence>
<feature type="transmembrane region" description="Helical" evidence="6">
    <location>
        <begin position="85"/>
        <end position="106"/>
    </location>
</feature>
<evidence type="ECO:0000256" key="6">
    <source>
        <dbReference type="SAM" id="Phobius"/>
    </source>
</evidence>
<dbReference type="InterPro" id="IPR012506">
    <property type="entry name" value="TMEM86B-like"/>
</dbReference>
<feature type="chain" id="PRO_5047207603" description="YhhN-like protein" evidence="7">
    <location>
        <begin position="20"/>
        <end position="234"/>
    </location>
</feature>
<comment type="subcellular location">
    <subcellularLocation>
        <location evidence="1">Membrane</location>
        <topology evidence="1">Multi-pass membrane protein</topology>
    </subcellularLocation>
</comment>